<proteinExistence type="predicted"/>
<dbReference type="AlphaFoldDB" id="A0A1D3TVF0"/>
<dbReference type="PROSITE" id="PS51257">
    <property type="entry name" value="PROKAR_LIPOPROTEIN"/>
    <property type="match status" value="1"/>
</dbReference>
<protein>
    <recommendedName>
        <fullName evidence="4">DUF4352 domain-containing protein</fullName>
    </recommendedName>
</protein>
<dbReference type="EMBL" id="FMKA01000016">
    <property type="protein sequence ID" value="SCP98121.1"/>
    <property type="molecule type" value="Genomic_DNA"/>
</dbReference>
<keyword evidence="3" id="KW-1185">Reference proteome</keyword>
<reference evidence="2 3" key="1">
    <citation type="submission" date="2016-09" db="EMBL/GenBank/DDBJ databases">
        <authorList>
            <person name="Capua I."/>
            <person name="De Benedictis P."/>
            <person name="Joannis T."/>
            <person name="Lombin L.H."/>
            <person name="Cattoli G."/>
        </authorList>
    </citation>
    <scope>NUCLEOTIDE SEQUENCE [LARGE SCALE GENOMIC DNA]</scope>
    <source>
        <strain evidence="2 3">GluBS11</strain>
    </source>
</reference>
<feature type="compositionally biased region" description="Acidic residues" evidence="1">
    <location>
        <begin position="101"/>
        <end position="113"/>
    </location>
</feature>
<gene>
    <name evidence="2" type="ORF">SAMN05421730_101688</name>
</gene>
<feature type="region of interest" description="Disordered" evidence="1">
    <location>
        <begin position="78"/>
        <end position="114"/>
    </location>
</feature>
<dbReference type="STRING" id="1619234.SAMN05421730_101688"/>
<dbReference type="Proteomes" id="UP000199315">
    <property type="component" value="Unassembled WGS sequence"/>
</dbReference>
<evidence type="ECO:0000313" key="2">
    <source>
        <dbReference type="EMBL" id="SCP98121.1"/>
    </source>
</evidence>
<evidence type="ECO:0008006" key="4">
    <source>
        <dbReference type="Google" id="ProtNLM"/>
    </source>
</evidence>
<feature type="compositionally biased region" description="Basic and acidic residues" evidence="1">
    <location>
        <begin position="78"/>
        <end position="100"/>
    </location>
</feature>
<dbReference type="RefSeq" id="WP_091234971.1">
    <property type="nucleotide sequence ID" value="NZ_FMKA01000016.1"/>
</dbReference>
<evidence type="ECO:0000313" key="3">
    <source>
        <dbReference type="Proteomes" id="UP000199315"/>
    </source>
</evidence>
<accession>A0A1D3TVF0</accession>
<organism evidence="2 3">
    <name type="scientific">Anaerobium acetethylicum</name>
    <dbReference type="NCBI Taxonomy" id="1619234"/>
    <lineage>
        <taxon>Bacteria</taxon>
        <taxon>Bacillati</taxon>
        <taxon>Bacillota</taxon>
        <taxon>Clostridia</taxon>
        <taxon>Lachnospirales</taxon>
        <taxon>Lachnospiraceae</taxon>
        <taxon>Anaerobium</taxon>
    </lineage>
</organism>
<name>A0A1D3TVF0_9FIRM</name>
<dbReference type="OrthoDB" id="2049545at2"/>
<evidence type="ECO:0000256" key="1">
    <source>
        <dbReference type="SAM" id="MobiDB-lite"/>
    </source>
</evidence>
<sequence>MKKTLAILLTVLMVTGCAEMDADKLTSEQKNLVAEYAAGLVIKHDRNHDAASVSDIPEVVSNKEVNIVDSAYDAKEQADESIREYKQEPLTEQQADKSKEEAEEEAEEADEPAAEMQIEKFSQILGLSDCTIQYMGYEVCGYYPNGKGNGEEGIVVNATAGTQLCVFKFQIHNRSSQAQVCDMLSADMSFGFMFNGEKRVPVMISLLRNDMSVVCETIEAEASTEAVLLCEVDSDLQSIIKEVDLLVYKNGISGLVKLQ</sequence>